<dbReference type="AlphaFoldDB" id="A0A1M7V0H5"/>
<dbReference type="CDD" id="cd00093">
    <property type="entry name" value="HTH_XRE"/>
    <property type="match status" value="1"/>
</dbReference>
<dbReference type="SUPFAM" id="SSF47413">
    <property type="entry name" value="lambda repressor-like DNA-binding domains"/>
    <property type="match status" value="1"/>
</dbReference>
<dbReference type="EMBL" id="FRDM01000053">
    <property type="protein sequence ID" value="SHN88697.1"/>
    <property type="molecule type" value="Genomic_DNA"/>
</dbReference>
<reference evidence="2 3" key="1">
    <citation type="submission" date="2016-12" db="EMBL/GenBank/DDBJ databases">
        <authorList>
            <person name="Song W.-J."/>
            <person name="Kurnit D.M."/>
        </authorList>
    </citation>
    <scope>NUCLEOTIDE SEQUENCE [LARGE SCALE GENOMIC DNA]</scope>
    <source>
        <strain evidence="2 3">DSM 43162</strain>
    </source>
</reference>
<proteinExistence type="predicted"/>
<dbReference type="Pfam" id="PF13560">
    <property type="entry name" value="HTH_31"/>
    <property type="match status" value="1"/>
</dbReference>
<evidence type="ECO:0000259" key="1">
    <source>
        <dbReference type="PROSITE" id="PS50943"/>
    </source>
</evidence>
<evidence type="ECO:0000313" key="3">
    <source>
        <dbReference type="Proteomes" id="UP000184428"/>
    </source>
</evidence>
<dbReference type="InterPro" id="IPR010982">
    <property type="entry name" value="Lambda_DNA-bd_dom_sf"/>
</dbReference>
<dbReference type="Gene3D" id="3.30.450.180">
    <property type="match status" value="1"/>
</dbReference>
<dbReference type="Gene3D" id="1.10.260.40">
    <property type="entry name" value="lambda repressor-like DNA-binding domains"/>
    <property type="match status" value="1"/>
</dbReference>
<feature type="domain" description="HTH cro/C1-type" evidence="1">
    <location>
        <begin position="32"/>
        <end position="83"/>
    </location>
</feature>
<dbReference type="RefSeq" id="WP_072921039.1">
    <property type="nucleotide sequence ID" value="NZ_FRDM01000053.1"/>
</dbReference>
<dbReference type="PANTHER" id="PTHR35010">
    <property type="entry name" value="BLL4672 PROTEIN-RELATED"/>
    <property type="match status" value="1"/>
</dbReference>
<evidence type="ECO:0000313" key="2">
    <source>
        <dbReference type="EMBL" id="SHN88697.1"/>
    </source>
</evidence>
<dbReference type="InterPro" id="IPR001387">
    <property type="entry name" value="Cro/C1-type_HTH"/>
</dbReference>
<dbReference type="PANTHER" id="PTHR35010:SF2">
    <property type="entry name" value="BLL4672 PROTEIN"/>
    <property type="match status" value="1"/>
</dbReference>
<name>A0A1M7V0H5_9ACTN</name>
<sequence length="303" mass="33271">MDTRKALREFLATRRARITPQQAGLPTYGGHRRVKGLRREELALLAGVSVEYYTRLERGNAHGVSDSVLEALVRALQLDEAERAHLYDLARTSDATARIRRRPPQQRVRPGVQRLLDAMTGVPAFVQNGRLDVLAANSLARALYADLFDDAGPGRGTGGAPNHARFTFLDSRAADFYPDWNRAAADGVALLRAEVGRSPDDRELTELIGELTTRSERFSALWATHNVRWHTTGTKHFHHPVAGDLSLAYEGLELTADPGQTLITFTAEAGSPSQQALTFLASWATASPEQATAHDRTSEKPTT</sequence>
<dbReference type="InterPro" id="IPR041413">
    <property type="entry name" value="MLTR_LBD"/>
</dbReference>
<dbReference type="Proteomes" id="UP000184428">
    <property type="component" value="Unassembled WGS sequence"/>
</dbReference>
<protein>
    <submittedName>
        <fullName evidence="2">Helix-turn-helix domain-containing protein</fullName>
    </submittedName>
</protein>
<gene>
    <name evidence="2" type="ORF">SAMN05660350_04683</name>
</gene>
<dbReference type="Pfam" id="PF17765">
    <property type="entry name" value="MLTR_LBD"/>
    <property type="match status" value="1"/>
</dbReference>
<dbReference type="PROSITE" id="PS50943">
    <property type="entry name" value="HTH_CROC1"/>
    <property type="match status" value="1"/>
</dbReference>
<dbReference type="GO" id="GO:0003677">
    <property type="term" value="F:DNA binding"/>
    <property type="evidence" value="ECO:0007669"/>
    <property type="project" value="InterPro"/>
</dbReference>
<organism evidence="2 3">
    <name type="scientific">Geodermatophilus obscurus</name>
    <dbReference type="NCBI Taxonomy" id="1861"/>
    <lineage>
        <taxon>Bacteria</taxon>
        <taxon>Bacillati</taxon>
        <taxon>Actinomycetota</taxon>
        <taxon>Actinomycetes</taxon>
        <taxon>Geodermatophilales</taxon>
        <taxon>Geodermatophilaceae</taxon>
        <taxon>Geodermatophilus</taxon>
    </lineage>
</organism>
<dbReference type="OrthoDB" id="3518652at2"/>
<accession>A0A1M7V0H5</accession>
<dbReference type="SMART" id="SM00530">
    <property type="entry name" value="HTH_XRE"/>
    <property type="match status" value="1"/>
</dbReference>